<evidence type="ECO:0000313" key="2">
    <source>
        <dbReference type="Proteomes" id="UP001056120"/>
    </source>
</evidence>
<reference evidence="2" key="1">
    <citation type="journal article" date="2022" name="Mol. Ecol. Resour.">
        <title>The genomes of chicory, endive, great burdock and yacon provide insights into Asteraceae palaeo-polyploidization history and plant inulin production.</title>
        <authorList>
            <person name="Fan W."/>
            <person name="Wang S."/>
            <person name="Wang H."/>
            <person name="Wang A."/>
            <person name="Jiang F."/>
            <person name="Liu H."/>
            <person name="Zhao H."/>
            <person name="Xu D."/>
            <person name="Zhang Y."/>
        </authorList>
    </citation>
    <scope>NUCLEOTIDE SEQUENCE [LARGE SCALE GENOMIC DNA]</scope>
    <source>
        <strain evidence="2">cv. Yunnan</strain>
    </source>
</reference>
<evidence type="ECO:0000313" key="1">
    <source>
        <dbReference type="EMBL" id="KAI3801815.1"/>
    </source>
</evidence>
<reference evidence="1 2" key="2">
    <citation type="journal article" date="2022" name="Mol. Ecol. Resour.">
        <title>The genomes of chicory, endive, great burdock and yacon provide insights into Asteraceae paleo-polyploidization history and plant inulin production.</title>
        <authorList>
            <person name="Fan W."/>
            <person name="Wang S."/>
            <person name="Wang H."/>
            <person name="Wang A."/>
            <person name="Jiang F."/>
            <person name="Liu H."/>
            <person name="Zhao H."/>
            <person name="Xu D."/>
            <person name="Zhang Y."/>
        </authorList>
    </citation>
    <scope>NUCLEOTIDE SEQUENCE [LARGE SCALE GENOMIC DNA]</scope>
    <source>
        <strain evidence="2">cv. Yunnan</strain>
        <tissue evidence="1">Leaves</tissue>
    </source>
</reference>
<protein>
    <submittedName>
        <fullName evidence="1">Uncharacterized protein</fullName>
    </submittedName>
</protein>
<comment type="caution">
    <text evidence="1">The sequence shown here is derived from an EMBL/GenBank/DDBJ whole genome shotgun (WGS) entry which is preliminary data.</text>
</comment>
<dbReference type="Proteomes" id="UP001056120">
    <property type="component" value="Linkage Group LG10"/>
</dbReference>
<keyword evidence="2" id="KW-1185">Reference proteome</keyword>
<proteinExistence type="predicted"/>
<organism evidence="1 2">
    <name type="scientific">Smallanthus sonchifolius</name>
    <dbReference type="NCBI Taxonomy" id="185202"/>
    <lineage>
        <taxon>Eukaryota</taxon>
        <taxon>Viridiplantae</taxon>
        <taxon>Streptophyta</taxon>
        <taxon>Embryophyta</taxon>
        <taxon>Tracheophyta</taxon>
        <taxon>Spermatophyta</taxon>
        <taxon>Magnoliopsida</taxon>
        <taxon>eudicotyledons</taxon>
        <taxon>Gunneridae</taxon>
        <taxon>Pentapetalae</taxon>
        <taxon>asterids</taxon>
        <taxon>campanulids</taxon>
        <taxon>Asterales</taxon>
        <taxon>Asteraceae</taxon>
        <taxon>Asteroideae</taxon>
        <taxon>Heliantheae alliance</taxon>
        <taxon>Millerieae</taxon>
        <taxon>Smallanthus</taxon>
    </lineage>
</organism>
<accession>A0ACB9I367</accession>
<name>A0ACB9I367_9ASTR</name>
<gene>
    <name evidence="1" type="ORF">L1987_29932</name>
</gene>
<dbReference type="EMBL" id="CM042027">
    <property type="protein sequence ID" value="KAI3801815.1"/>
    <property type="molecule type" value="Genomic_DNA"/>
</dbReference>
<sequence length="192" mass="22353">MTGFRFGDWNEATPTLNVKFKERVLGGARLTCKKLVKFYAGDLSGVEDDDVVRPVALKPNEEEMRLEWWISILEYISKQQSVEDRHTLHRNGIPVSEPVSDNIPKDMKVYETLNKLLELGLKEEGKVDTLLELVQQVVSNIEEGYRKWKFIVEGEEEEEIDIEHVKNMRIMLQLMAHLVQVLRFLVPTKWLS</sequence>